<reference evidence="1 2" key="1">
    <citation type="submission" date="2023-11" db="EMBL/GenBank/DDBJ databases">
        <authorList>
            <person name="Val-Calvo J."/>
            <person name="Scortti M."/>
            <person name="Vazquez-Boland J."/>
        </authorList>
    </citation>
    <scope>NUCLEOTIDE SEQUENCE [LARGE SCALE GENOMIC DNA]</scope>
    <source>
        <strain evidence="1 2">DSM 46662</strain>
    </source>
</reference>
<dbReference type="Gene3D" id="3.10.20.30">
    <property type="match status" value="1"/>
</dbReference>
<accession>A0ABW9FRV3</accession>
<organism evidence="1 2">
    <name type="scientific">Prescottella soli</name>
    <dbReference type="NCBI Taxonomy" id="1543852"/>
    <lineage>
        <taxon>Bacteria</taxon>
        <taxon>Bacillati</taxon>
        <taxon>Actinomycetota</taxon>
        <taxon>Actinomycetes</taxon>
        <taxon>Mycobacteriales</taxon>
        <taxon>Nocardiaceae</taxon>
        <taxon>Prescottella</taxon>
    </lineage>
</organism>
<dbReference type="Pfam" id="PF02597">
    <property type="entry name" value="ThiS"/>
    <property type="match status" value="1"/>
</dbReference>
<name>A0ABW9FRV3_9NOCA</name>
<protein>
    <submittedName>
        <fullName evidence="1">MoaD/ThiS family protein</fullName>
    </submittedName>
</protein>
<proteinExistence type="predicted"/>
<evidence type="ECO:0000313" key="2">
    <source>
        <dbReference type="Proteomes" id="UP001629744"/>
    </source>
</evidence>
<evidence type="ECO:0000313" key="1">
    <source>
        <dbReference type="EMBL" id="MFM1728212.1"/>
    </source>
</evidence>
<comment type="caution">
    <text evidence="1">The sequence shown here is derived from an EMBL/GenBank/DDBJ whole genome shotgun (WGS) entry which is preliminary data.</text>
</comment>
<dbReference type="Proteomes" id="UP001629744">
    <property type="component" value="Unassembled WGS sequence"/>
</dbReference>
<sequence length="97" mass="10033">MAEVSGTSGVSVRESVCTVEVRYFAAAAEAADRTEETLSLPAGADLADLQAALADRYGERMEKILGVAAYLVDSELTRDVACPVGAQVDVLPPFAGG</sequence>
<keyword evidence="2" id="KW-1185">Reference proteome</keyword>
<gene>
    <name evidence="1" type="ORF">ABEU19_001689</name>
</gene>
<dbReference type="EMBL" id="JBDLNU010000002">
    <property type="protein sequence ID" value="MFM1728212.1"/>
    <property type="molecule type" value="Genomic_DNA"/>
</dbReference>
<dbReference type="RefSeq" id="WP_348604633.1">
    <property type="nucleotide sequence ID" value="NZ_CP157276.1"/>
</dbReference>
<dbReference type="InterPro" id="IPR016155">
    <property type="entry name" value="Mopterin_synth/thiamin_S_b"/>
</dbReference>
<dbReference type="InterPro" id="IPR003749">
    <property type="entry name" value="ThiS/MoaD-like"/>
</dbReference>
<dbReference type="SUPFAM" id="SSF54285">
    <property type="entry name" value="MoaD/ThiS"/>
    <property type="match status" value="1"/>
</dbReference>
<dbReference type="InterPro" id="IPR012675">
    <property type="entry name" value="Beta-grasp_dom_sf"/>
</dbReference>